<dbReference type="Pfam" id="PF00809">
    <property type="entry name" value="Pterin_bind"/>
    <property type="match status" value="1"/>
</dbReference>
<dbReference type="EC" id="2.5.1.15" evidence="5 12"/>
<comment type="cofactor">
    <cofactor evidence="2 12">
        <name>Mg(2+)</name>
        <dbReference type="ChEBI" id="CHEBI:18420"/>
    </cofactor>
</comment>
<dbReference type="Gene3D" id="3.20.20.20">
    <property type="entry name" value="Dihydropteroate synthase-like"/>
    <property type="match status" value="1"/>
</dbReference>
<dbReference type="PANTHER" id="PTHR20941">
    <property type="entry name" value="FOLATE SYNTHESIS PROTEINS"/>
    <property type="match status" value="1"/>
</dbReference>
<dbReference type="PROSITE" id="PS50972">
    <property type="entry name" value="PTERIN_BINDING"/>
    <property type="match status" value="1"/>
</dbReference>
<dbReference type="PANTHER" id="PTHR20941:SF1">
    <property type="entry name" value="FOLIC ACID SYNTHESIS PROTEIN FOL1"/>
    <property type="match status" value="1"/>
</dbReference>
<dbReference type="UniPathway" id="UPA00077">
    <property type="reaction ID" value="UER00156"/>
</dbReference>
<dbReference type="InterPro" id="IPR006390">
    <property type="entry name" value="DHP_synth_dom"/>
</dbReference>
<evidence type="ECO:0000256" key="3">
    <source>
        <dbReference type="ARBA" id="ARBA00004763"/>
    </source>
</evidence>
<dbReference type="InterPro" id="IPR000489">
    <property type="entry name" value="Pterin-binding_dom"/>
</dbReference>
<evidence type="ECO:0000256" key="1">
    <source>
        <dbReference type="ARBA" id="ARBA00000012"/>
    </source>
</evidence>
<evidence type="ECO:0000259" key="13">
    <source>
        <dbReference type="PROSITE" id="PS50972"/>
    </source>
</evidence>
<sequence>MLPPLVIRGREFEWGQHTYVMGVLNVTPDSFSDGGLYYKPEKALRRAEELIEAGVDIIDIGGESTRPFAQPVPLEEELRRVVPTIALIRKHFDVPISVDTYKARVAEEALAAGADIVNDVSALRFDPEMAKVCAKNKAPVILMHMKGTPQTMQIDPHYDDVLAEIKAFFEERIAFAERMGLDRRRLILDPGLGFGKRFEDNLKIIKHADFFRGLKLPVLLGPSRKSFLGQIVGKEAPERDAATAATIAYAVLKGVDLVRVHNVSFAKDVISVMEALKEVQ</sequence>
<accession>A0A7V5P100</accession>
<dbReference type="GO" id="GO:0046656">
    <property type="term" value="P:folic acid biosynthetic process"/>
    <property type="evidence" value="ECO:0007669"/>
    <property type="project" value="UniProtKB-KW"/>
</dbReference>
<comment type="catalytic activity">
    <reaction evidence="1">
        <text>(7,8-dihydropterin-6-yl)methyl diphosphate + 4-aminobenzoate = 7,8-dihydropteroate + diphosphate</text>
        <dbReference type="Rhea" id="RHEA:19949"/>
        <dbReference type="ChEBI" id="CHEBI:17836"/>
        <dbReference type="ChEBI" id="CHEBI:17839"/>
        <dbReference type="ChEBI" id="CHEBI:33019"/>
        <dbReference type="ChEBI" id="CHEBI:72950"/>
        <dbReference type="EC" id="2.5.1.15"/>
    </reaction>
</comment>
<dbReference type="GO" id="GO:0046872">
    <property type="term" value="F:metal ion binding"/>
    <property type="evidence" value="ECO:0007669"/>
    <property type="project" value="UniProtKB-KW"/>
</dbReference>
<dbReference type="InterPro" id="IPR011005">
    <property type="entry name" value="Dihydropteroate_synth-like_sf"/>
</dbReference>
<proteinExistence type="inferred from homology"/>
<evidence type="ECO:0000256" key="5">
    <source>
        <dbReference type="ARBA" id="ARBA00012458"/>
    </source>
</evidence>
<keyword evidence="9 12" id="KW-0460">Magnesium</keyword>
<keyword evidence="10 12" id="KW-0289">Folate biosynthesis</keyword>
<evidence type="ECO:0000313" key="14">
    <source>
        <dbReference type="EMBL" id="HHI97805.1"/>
    </source>
</evidence>
<evidence type="ECO:0000256" key="8">
    <source>
        <dbReference type="ARBA" id="ARBA00022723"/>
    </source>
</evidence>
<evidence type="ECO:0000256" key="7">
    <source>
        <dbReference type="ARBA" id="ARBA00022679"/>
    </source>
</evidence>
<evidence type="ECO:0000256" key="10">
    <source>
        <dbReference type="ARBA" id="ARBA00022909"/>
    </source>
</evidence>
<comment type="function">
    <text evidence="12">Catalyzes the condensation of para-aminobenzoate (pABA) with 6-hydroxymethyl-7,8-dihydropterin diphosphate (DHPt-PP) to form 7,8-dihydropteroate (H2Pte), the immediate precursor of folate derivatives.</text>
</comment>
<evidence type="ECO:0000256" key="12">
    <source>
        <dbReference type="RuleBase" id="RU361205"/>
    </source>
</evidence>
<organism evidence="14">
    <name type="scientific">Thermodesulfatator atlanticus</name>
    <dbReference type="NCBI Taxonomy" id="501497"/>
    <lineage>
        <taxon>Bacteria</taxon>
        <taxon>Pseudomonadati</taxon>
        <taxon>Thermodesulfobacteriota</taxon>
        <taxon>Thermodesulfobacteria</taxon>
        <taxon>Thermodesulfobacteriales</taxon>
        <taxon>Thermodesulfatatoraceae</taxon>
        <taxon>Thermodesulfatator</taxon>
    </lineage>
</organism>
<evidence type="ECO:0000256" key="4">
    <source>
        <dbReference type="ARBA" id="ARBA00009503"/>
    </source>
</evidence>
<comment type="caution">
    <text evidence="14">The sequence shown here is derived from an EMBL/GenBank/DDBJ whole genome shotgun (WGS) entry which is preliminary data.</text>
</comment>
<comment type="pathway">
    <text evidence="3 12">Cofactor biosynthesis; tetrahydrofolate biosynthesis; 7,8-dihydrofolate from 2-amino-4-hydroxy-6-hydroxymethyl-7,8-dihydropteridine diphosphate and 4-aminobenzoate: step 1/2.</text>
</comment>
<evidence type="ECO:0000256" key="11">
    <source>
        <dbReference type="ARBA" id="ARBA00030193"/>
    </source>
</evidence>
<evidence type="ECO:0000256" key="6">
    <source>
        <dbReference type="ARBA" id="ARBA00016919"/>
    </source>
</evidence>
<dbReference type="NCBIfam" id="TIGR01496">
    <property type="entry name" value="DHPS"/>
    <property type="match status" value="1"/>
</dbReference>
<feature type="domain" description="Pterin-binding" evidence="13">
    <location>
        <begin position="18"/>
        <end position="271"/>
    </location>
</feature>
<reference evidence="14" key="1">
    <citation type="journal article" date="2020" name="mSystems">
        <title>Genome- and Community-Level Interaction Insights into Carbon Utilization and Element Cycling Functions of Hydrothermarchaeota in Hydrothermal Sediment.</title>
        <authorList>
            <person name="Zhou Z."/>
            <person name="Liu Y."/>
            <person name="Xu W."/>
            <person name="Pan J."/>
            <person name="Luo Z.H."/>
            <person name="Li M."/>
        </authorList>
    </citation>
    <scope>NUCLEOTIDE SEQUENCE [LARGE SCALE GENOMIC DNA]</scope>
    <source>
        <strain evidence="14">HyVt-533</strain>
    </source>
</reference>
<dbReference type="Proteomes" id="UP000886101">
    <property type="component" value="Unassembled WGS sequence"/>
</dbReference>
<dbReference type="AlphaFoldDB" id="A0A7V5P100"/>
<dbReference type="GO" id="GO:0004156">
    <property type="term" value="F:dihydropteroate synthase activity"/>
    <property type="evidence" value="ECO:0007669"/>
    <property type="project" value="UniProtKB-EC"/>
</dbReference>
<dbReference type="SUPFAM" id="SSF51717">
    <property type="entry name" value="Dihydropteroate synthetase-like"/>
    <property type="match status" value="1"/>
</dbReference>
<keyword evidence="7 12" id="KW-0808">Transferase</keyword>
<evidence type="ECO:0000256" key="2">
    <source>
        <dbReference type="ARBA" id="ARBA00001946"/>
    </source>
</evidence>
<dbReference type="InterPro" id="IPR045031">
    <property type="entry name" value="DHP_synth-like"/>
</dbReference>
<comment type="similarity">
    <text evidence="4 12">Belongs to the DHPS family.</text>
</comment>
<evidence type="ECO:0000256" key="9">
    <source>
        <dbReference type="ARBA" id="ARBA00022842"/>
    </source>
</evidence>
<name>A0A7V5P100_9BACT</name>
<dbReference type="PROSITE" id="PS00792">
    <property type="entry name" value="DHPS_1"/>
    <property type="match status" value="1"/>
</dbReference>
<protein>
    <recommendedName>
        <fullName evidence="6 12">Dihydropteroate synthase</fullName>
        <shortName evidence="12">DHPS</shortName>
        <ecNumber evidence="5 12">2.5.1.15</ecNumber>
    </recommendedName>
    <alternativeName>
        <fullName evidence="11 12">Dihydropteroate pyrophosphorylase</fullName>
    </alternativeName>
</protein>
<dbReference type="FunFam" id="3.20.20.20:FF:000006">
    <property type="entry name" value="Dihydropteroate synthase"/>
    <property type="match status" value="1"/>
</dbReference>
<keyword evidence="8 12" id="KW-0479">Metal-binding</keyword>
<dbReference type="CDD" id="cd00739">
    <property type="entry name" value="DHPS"/>
    <property type="match status" value="1"/>
</dbReference>
<dbReference type="EMBL" id="DROK01000241">
    <property type="protein sequence ID" value="HHI97805.1"/>
    <property type="molecule type" value="Genomic_DNA"/>
</dbReference>
<dbReference type="GO" id="GO:0046654">
    <property type="term" value="P:tetrahydrofolate biosynthetic process"/>
    <property type="evidence" value="ECO:0007669"/>
    <property type="project" value="UniProtKB-UniPathway"/>
</dbReference>
<gene>
    <name evidence="14" type="primary">folP</name>
    <name evidence="14" type="ORF">ENJ96_08120</name>
</gene>
<dbReference type="GO" id="GO:0005829">
    <property type="term" value="C:cytosol"/>
    <property type="evidence" value="ECO:0007669"/>
    <property type="project" value="TreeGrafter"/>
</dbReference>
<dbReference type="PROSITE" id="PS00793">
    <property type="entry name" value="DHPS_2"/>
    <property type="match status" value="1"/>
</dbReference>